<dbReference type="EMBL" id="CADCXU010034793">
    <property type="protein sequence ID" value="CAB0020020.1"/>
    <property type="molecule type" value="Genomic_DNA"/>
</dbReference>
<evidence type="ECO:0000313" key="2">
    <source>
        <dbReference type="Proteomes" id="UP000479000"/>
    </source>
</evidence>
<dbReference type="Proteomes" id="UP000479000">
    <property type="component" value="Unassembled WGS sequence"/>
</dbReference>
<reference evidence="1 2" key="1">
    <citation type="submission" date="2020-02" db="EMBL/GenBank/DDBJ databases">
        <authorList>
            <person name="Ferguson B K."/>
        </authorList>
    </citation>
    <scope>NUCLEOTIDE SEQUENCE [LARGE SCALE GENOMIC DNA]</scope>
</reference>
<evidence type="ECO:0000313" key="1">
    <source>
        <dbReference type="EMBL" id="CAB0020020.1"/>
    </source>
</evidence>
<dbReference type="AlphaFoldDB" id="A0A6H5HXM5"/>
<organism evidence="1 2">
    <name type="scientific">Nesidiocoris tenuis</name>
    <dbReference type="NCBI Taxonomy" id="355587"/>
    <lineage>
        <taxon>Eukaryota</taxon>
        <taxon>Metazoa</taxon>
        <taxon>Ecdysozoa</taxon>
        <taxon>Arthropoda</taxon>
        <taxon>Hexapoda</taxon>
        <taxon>Insecta</taxon>
        <taxon>Pterygota</taxon>
        <taxon>Neoptera</taxon>
        <taxon>Paraneoptera</taxon>
        <taxon>Hemiptera</taxon>
        <taxon>Heteroptera</taxon>
        <taxon>Panheteroptera</taxon>
        <taxon>Cimicomorpha</taxon>
        <taxon>Miridae</taxon>
        <taxon>Dicyphina</taxon>
        <taxon>Nesidiocoris</taxon>
    </lineage>
</organism>
<gene>
    <name evidence="1" type="ORF">NTEN_LOCUS23636</name>
</gene>
<sequence>MIITRIELAWNSTIVEAPLTEPSTMEEHNIQCIHTTYMSCSSSAIIMMKSFGPKDSQNECRLGPPPMELLSMARLHRGAGAPRRSLSRWVCFRSVWWHEVNKFAGQLPSYCVVAAVLPTLMLLEQTG</sequence>
<accession>A0A6H5HXM5</accession>
<name>A0A6H5HXM5_9HEMI</name>
<proteinExistence type="predicted"/>
<protein>
    <submittedName>
        <fullName evidence="1">Uncharacterized protein</fullName>
    </submittedName>
</protein>
<keyword evidence="2" id="KW-1185">Reference proteome</keyword>